<dbReference type="GO" id="GO:0016491">
    <property type="term" value="F:oxidoreductase activity"/>
    <property type="evidence" value="ECO:0007669"/>
    <property type="project" value="InterPro"/>
</dbReference>
<dbReference type="SUPFAM" id="SSF51430">
    <property type="entry name" value="NAD(P)-linked oxidoreductase"/>
    <property type="match status" value="1"/>
</dbReference>
<protein>
    <submittedName>
        <fullName evidence="2">NADP-dependent oxidoreductase domain-containing protein</fullName>
    </submittedName>
</protein>
<dbReference type="InterPro" id="IPR023210">
    <property type="entry name" value="NADP_OxRdtase_dom"/>
</dbReference>
<dbReference type="AlphaFoldDB" id="A0A433QB72"/>
<organism evidence="2 3">
    <name type="scientific">Jimgerdemannia flammicorona</name>
    <dbReference type="NCBI Taxonomy" id="994334"/>
    <lineage>
        <taxon>Eukaryota</taxon>
        <taxon>Fungi</taxon>
        <taxon>Fungi incertae sedis</taxon>
        <taxon>Mucoromycota</taxon>
        <taxon>Mucoromycotina</taxon>
        <taxon>Endogonomycetes</taxon>
        <taxon>Endogonales</taxon>
        <taxon>Endogonaceae</taxon>
        <taxon>Jimgerdemannia</taxon>
    </lineage>
</organism>
<dbReference type="Pfam" id="PF00248">
    <property type="entry name" value="Aldo_ket_red"/>
    <property type="match status" value="1"/>
</dbReference>
<evidence type="ECO:0000259" key="1">
    <source>
        <dbReference type="Pfam" id="PF00248"/>
    </source>
</evidence>
<dbReference type="PROSITE" id="PS00062">
    <property type="entry name" value="ALDOKETO_REDUCTASE_2"/>
    <property type="match status" value="1"/>
</dbReference>
<evidence type="ECO:0000313" key="2">
    <source>
        <dbReference type="EMBL" id="RUS27058.1"/>
    </source>
</evidence>
<feature type="non-terminal residue" evidence="2">
    <location>
        <position position="178"/>
    </location>
</feature>
<name>A0A433QB72_9FUNG</name>
<sequence length="178" mass="20327">MSSQAVTPSLTLSRTGDKMPIVGFGCWKVSKDVTEHTVECAIREGYRLFDSACDYGNEVEVGRGIANAIKAGVVKREELFVTTKLWNTYHKKEHVRAAFDRQLKDLGLDYFDLYLVHFPVPLQYVPMETKYPPEWFPPGESKTKLEKAPLHELWPEMEKLVHEGLVKNIGISNFNVQL</sequence>
<dbReference type="EMBL" id="RBNJ01009127">
    <property type="protein sequence ID" value="RUS27058.1"/>
    <property type="molecule type" value="Genomic_DNA"/>
</dbReference>
<dbReference type="InterPro" id="IPR036812">
    <property type="entry name" value="NAD(P)_OxRdtase_dom_sf"/>
</dbReference>
<comment type="caution">
    <text evidence="2">The sequence shown here is derived from an EMBL/GenBank/DDBJ whole genome shotgun (WGS) entry which is preliminary data.</text>
</comment>
<dbReference type="Gene3D" id="3.20.20.100">
    <property type="entry name" value="NADP-dependent oxidoreductase domain"/>
    <property type="match status" value="1"/>
</dbReference>
<dbReference type="PROSITE" id="PS00798">
    <property type="entry name" value="ALDOKETO_REDUCTASE_1"/>
    <property type="match status" value="1"/>
</dbReference>
<feature type="domain" description="NADP-dependent oxidoreductase" evidence="1">
    <location>
        <begin position="26"/>
        <end position="176"/>
    </location>
</feature>
<dbReference type="Proteomes" id="UP000274822">
    <property type="component" value="Unassembled WGS sequence"/>
</dbReference>
<dbReference type="InterPro" id="IPR020471">
    <property type="entry name" value="AKR"/>
</dbReference>
<reference evidence="2 3" key="1">
    <citation type="journal article" date="2018" name="New Phytol.">
        <title>Phylogenomics of Endogonaceae and evolution of mycorrhizas within Mucoromycota.</title>
        <authorList>
            <person name="Chang Y."/>
            <person name="Desiro A."/>
            <person name="Na H."/>
            <person name="Sandor L."/>
            <person name="Lipzen A."/>
            <person name="Clum A."/>
            <person name="Barry K."/>
            <person name="Grigoriev I.V."/>
            <person name="Martin F.M."/>
            <person name="Stajich J.E."/>
            <person name="Smith M.E."/>
            <person name="Bonito G."/>
            <person name="Spatafora J.W."/>
        </authorList>
    </citation>
    <scope>NUCLEOTIDE SEQUENCE [LARGE SCALE GENOMIC DNA]</scope>
    <source>
        <strain evidence="2 3">AD002</strain>
    </source>
</reference>
<proteinExistence type="predicted"/>
<dbReference type="PANTHER" id="PTHR11732">
    <property type="entry name" value="ALDO/KETO REDUCTASE"/>
    <property type="match status" value="1"/>
</dbReference>
<gene>
    <name evidence="2" type="ORF">BC938DRAFT_483764</name>
</gene>
<keyword evidence="3" id="KW-1185">Reference proteome</keyword>
<dbReference type="InterPro" id="IPR018170">
    <property type="entry name" value="Aldo/ket_reductase_CS"/>
</dbReference>
<evidence type="ECO:0000313" key="3">
    <source>
        <dbReference type="Proteomes" id="UP000274822"/>
    </source>
</evidence>
<dbReference type="PRINTS" id="PR00069">
    <property type="entry name" value="ALDKETRDTASE"/>
</dbReference>
<accession>A0A433QB72</accession>